<evidence type="ECO:0000313" key="2">
    <source>
        <dbReference type="Proteomes" id="UP001139516"/>
    </source>
</evidence>
<dbReference type="AlphaFoldDB" id="A0A9X1YDA7"/>
<accession>A0A9X1YDA7</accession>
<dbReference type="RefSeq" id="WP_248669737.1">
    <property type="nucleotide sequence ID" value="NZ_JALPRX010000139.1"/>
</dbReference>
<organism evidence="1 2">
    <name type="scientific">Roseomonas acroporae</name>
    <dbReference type="NCBI Taxonomy" id="2937791"/>
    <lineage>
        <taxon>Bacteria</taxon>
        <taxon>Pseudomonadati</taxon>
        <taxon>Pseudomonadota</taxon>
        <taxon>Alphaproteobacteria</taxon>
        <taxon>Acetobacterales</taxon>
        <taxon>Roseomonadaceae</taxon>
        <taxon>Roseomonas</taxon>
    </lineage>
</organism>
<protein>
    <submittedName>
        <fullName evidence="1">Uncharacterized protein</fullName>
    </submittedName>
</protein>
<sequence>MLLRLRDSTPAEPVWFVVEQSEWSDTDTLRYWVEESTCPTNVVRIPAILTGTGADLDADPHGVFEFVAWAPKPAGWGEPDATGDCSVDWRTLFPQLAGSQRLLGSAGEGGEP</sequence>
<gene>
    <name evidence="1" type="ORF">M0638_25295</name>
</gene>
<reference evidence="1" key="1">
    <citation type="submission" date="2022-04" db="EMBL/GenBank/DDBJ databases">
        <title>Roseomonas acroporae sp. nov., isolated from coral Acropora digitifera.</title>
        <authorList>
            <person name="Sun H."/>
        </authorList>
    </citation>
    <scope>NUCLEOTIDE SEQUENCE</scope>
    <source>
        <strain evidence="1">NAR14</strain>
    </source>
</reference>
<evidence type="ECO:0000313" key="1">
    <source>
        <dbReference type="EMBL" id="MCK8787687.1"/>
    </source>
</evidence>
<name>A0A9X1YDA7_9PROT</name>
<dbReference type="Proteomes" id="UP001139516">
    <property type="component" value="Unassembled WGS sequence"/>
</dbReference>
<proteinExistence type="predicted"/>
<dbReference type="EMBL" id="JALPRX010000139">
    <property type="protein sequence ID" value="MCK8787687.1"/>
    <property type="molecule type" value="Genomic_DNA"/>
</dbReference>
<keyword evidence="2" id="KW-1185">Reference proteome</keyword>
<comment type="caution">
    <text evidence="1">The sequence shown here is derived from an EMBL/GenBank/DDBJ whole genome shotgun (WGS) entry which is preliminary data.</text>
</comment>